<sequence length="894" mass="93731">MTTAEPFTHALLTDGATVRIRRAVPEDAERVLTFYDAMSPENLRLRFFSTGRRSAELAAARVAAAPKDDYQALLAEAGDRVLGIADYSREPGTTTADISLAVADDQHDRGLGTLLLEHLVSVARGAGITAFTADALSANHAVLKVFSDLGLRARRHFDGPEVRYAIDLAQTDAYLSATDRRGLVADVASLTPLLKPRSVVVVGAGRTPGSVGRAVLRNARSGGFAGLLRAVNPHADIIEWVASHPSVRSLPYVPDLAVLALPAPAVPQAAKECGEAGVRALLVPSSGLTREQSVELLAHCRSYGMRMAGPNCLGLLNTAPDVRLNATFAARPPLPGTAGVAVQSGGVGIAVLDGLSRLGIGVSTFVSLGDKYDVSGNDLLRWWETDGHTDLAVLHLESFGNPRAFSRTARRVARTMPILTVDAGRSDAGRRAAASHTAAAATPTMTRGALFTQAGIIATHTIGELLDTAALLKAQPLPDGDRVAVVTNAGGAGVLAADACDEAGLTVPVLSEVTTTELLADLPRGASAANPVDTTAGVGEDQLRRCVDRLARCGEVDTVLVVLVPTAVATAVGDDLVGALVHQPSPRPRPVVAVLPSQSTRVELLPVHEGGRVPAFGDAQDAARALAHAVTRARWLARPVGAVPAPADVDSVAAREVVARFLGNHPEGGWLDPTTAAELLGHYAFPVSPWAWASDEAEAVQAAERLAGADGAVVMKAYWPGLVHKSALGAVVLDLRGPEQVRAAYGDLTRRFGDHMTGVVVQPLAGRGTELFAGVVQDAVFGPLVLFGLGGTATEVLTDHAARLAPLTDVDVRELMRSPRCAPLVFGHRGGGPLDVPGLEQVLLRLSRMACDLPELAEMDFNPVLARAESVVVVDARVRLRPARPVDPYLRRLR</sequence>
<dbReference type="AlphaFoldDB" id="A0A6I6F149"/>
<dbReference type="SUPFAM" id="SSF52210">
    <property type="entry name" value="Succinyl-CoA synthetase domains"/>
    <property type="match status" value="2"/>
</dbReference>
<gene>
    <name evidence="2" type="ORF">EIZ62_03140</name>
</gene>
<dbReference type="SUPFAM" id="SSF55729">
    <property type="entry name" value="Acyl-CoA N-acyltransferases (Nat)"/>
    <property type="match status" value="1"/>
</dbReference>
<name>A0A6I6F149_9ACTN</name>
<dbReference type="Gene3D" id="3.40.50.720">
    <property type="entry name" value="NAD(P)-binding Rossmann-like Domain"/>
    <property type="match status" value="1"/>
</dbReference>
<dbReference type="Gene3D" id="3.40.50.261">
    <property type="entry name" value="Succinyl-CoA synthetase domains"/>
    <property type="match status" value="2"/>
</dbReference>
<dbReference type="InterPro" id="IPR036291">
    <property type="entry name" value="NAD(P)-bd_dom_sf"/>
</dbReference>
<evidence type="ECO:0000259" key="1">
    <source>
        <dbReference type="PROSITE" id="PS51186"/>
    </source>
</evidence>
<dbReference type="Pfam" id="PF13549">
    <property type="entry name" value="ATP-grasp_5"/>
    <property type="match status" value="1"/>
</dbReference>
<keyword evidence="3" id="KW-1185">Reference proteome</keyword>
<dbReference type="GO" id="GO:0005524">
    <property type="term" value="F:ATP binding"/>
    <property type="evidence" value="ECO:0007669"/>
    <property type="project" value="InterPro"/>
</dbReference>
<dbReference type="SUPFAM" id="SSF51735">
    <property type="entry name" value="NAD(P)-binding Rossmann-fold domains"/>
    <property type="match status" value="1"/>
</dbReference>
<dbReference type="RefSeq" id="WP_156691179.1">
    <property type="nucleotide sequence ID" value="NZ_CP034279.1"/>
</dbReference>
<dbReference type="PANTHER" id="PTHR42793:SF1">
    <property type="entry name" value="PEPTIDYL-LYSINE N-ACETYLTRANSFERASE PATZ"/>
    <property type="match status" value="1"/>
</dbReference>
<dbReference type="InterPro" id="IPR003781">
    <property type="entry name" value="CoA-bd"/>
</dbReference>
<protein>
    <submittedName>
        <fullName evidence="2">GNAT family N-acetyltransferase</fullName>
    </submittedName>
</protein>
<dbReference type="Gene3D" id="3.40.630.30">
    <property type="match status" value="1"/>
</dbReference>
<dbReference type="InterPro" id="IPR000182">
    <property type="entry name" value="GNAT_dom"/>
</dbReference>
<dbReference type="CDD" id="cd04301">
    <property type="entry name" value="NAT_SF"/>
    <property type="match status" value="1"/>
</dbReference>
<evidence type="ECO:0000313" key="2">
    <source>
        <dbReference type="EMBL" id="QGV77360.1"/>
    </source>
</evidence>
<dbReference type="GO" id="GO:0016747">
    <property type="term" value="F:acyltransferase activity, transferring groups other than amino-acyl groups"/>
    <property type="evidence" value="ECO:0007669"/>
    <property type="project" value="InterPro"/>
</dbReference>
<dbReference type="SMART" id="SM00881">
    <property type="entry name" value="CoA_binding"/>
    <property type="match status" value="1"/>
</dbReference>
<dbReference type="InterPro" id="IPR016181">
    <property type="entry name" value="Acyl_CoA_acyltransferase"/>
</dbReference>
<organism evidence="2 3">
    <name type="scientific">Streptomyces ficellus</name>
    <dbReference type="NCBI Taxonomy" id="1977088"/>
    <lineage>
        <taxon>Bacteria</taxon>
        <taxon>Bacillati</taxon>
        <taxon>Actinomycetota</taxon>
        <taxon>Actinomycetes</taxon>
        <taxon>Kitasatosporales</taxon>
        <taxon>Streptomycetaceae</taxon>
        <taxon>Streptomyces</taxon>
    </lineage>
</organism>
<accession>A0A6I6F149</accession>
<keyword evidence="2" id="KW-0808">Transferase</keyword>
<dbReference type="InterPro" id="IPR032875">
    <property type="entry name" value="Succ_CoA_lig_flav_dom"/>
</dbReference>
<dbReference type="OrthoDB" id="190266at2"/>
<dbReference type="SUPFAM" id="SSF56059">
    <property type="entry name" value="Glutathione synthetase ATP-binding domain-like"/>
    <property type="match status" value="1"/>
</dbReference>
<proteinExistence type="predicted"/>
<dbReference type="InterPro" id="IPR013815">
    <property type="entry name" value="ATP_grasp_subdomain_1"/>
</dbReference>
<feature type="domain" description="N-acetyltransferase" evidence="1">
    <location>
        <begin position="18"/>
        <end position="169"/>
    </location>
</feature>
<dbReference type="Pfam" id="PF13380">
    <property type="entry name" value="CoA_binding_2"/>
    <property type="match status" value="1"/>
</dbReference>
<dbReference type="PROSITE" id="PS51186">
    <property type="entry name" value="GNAT"/>
    <property type="match status" value="1"/>
</dbReference>
<dbReference type="InterPro" id="IPR016102">
    <property type="entry name" value="Succinyl-CoA_synth-like"/>
</dbReference>
<dbReference type="EMBL" id="CP034279">
    <property type="protein sequence ID" value="QGV77360.1"/>
    <property type="molecule type" value="Genomic_DNA"/>
</dbReference>
<dbReference type="Gene3D" id="3.30.470.20">
    <property type="entry name" value="ATP-grasp fold, B domain"/>
    <property type="match status" value="1"/>
</dbReference>
<dbReference type="Pfam" id="PF13607">
    <property type="entry name" value="Succ_CoA_lig"/>
    <property type="match status" value="1"/>
</dbReference>
<dbReference type="Proteomes" id="UP000422572">
    <property type="component" value="Chromosome"/>
</dbReference>
<reference evidence="2 3" key="1">
    <citation type="submission" date="2018-12" db="EMBL/GenBank/DDBJ databases">
        <title>Complete genome sequence of Streptomyces ficellus NRRL8067, the producer of ficellomycin, feldamycin and nojirimycin.</title>
        <authorList>
            <person name="Zhang H."/>
            <person name="Yue R."/>
            <person name="Liu Y."/>
            <person name="Li M."/>
            <person name="Mu H."/>
            <person name="Zhang J."/>
        </authorList>
    </citation>
    <scope>NUCLEOTIDE SEQUENCE [LARGE SCALE GENOMIC DNA]</scope>
    <source>
        <strain evidence="2 3">NRRL 8067</strain>
    </source>
</reference>
<dbReference type="PANTHER" id="PTHR42793">
    <property type="entry name" value="COA BINDING DOMAIN CONTAINING PROTEIN"/>
    <property type="match status" value="1"/>
</dbReference>
<evidence type="ECO:0000313" key="3">
    <source>
        <dbReference type="Proteomes" id="UP000422572"/>
    </source>
</evidence>
<dbReference type="KEGG" id="sfic:EIZ62_03140"/>
<dbReference type="Gene3D" id="3.30.1490.20">
    <property type="entry name" value="ATP-grasp fold, A domain"/>
    <property type="match status" value="1"/>
</dbReference>
<dbReference type="Pfam" id="PF00583">
    <property type="entry name" value="Acetyltransf_1"/>
    <property type="match status" value="1"/>
</dbReference>